<evidence type="ECO:0000256" key="4">
    <source>
        <dbReference type="ARBA" id="ARBA00023159"/>
    </source>
</evidence>
<evidence type="ECO:0000256" key="6">
    <source>
        <dbReference type="ARBA" id="ARBA00023242"/>
    </source>
</evidence>
<dbReference type="GO" id="GO:0005634">
    <property type="term" value="C:nucleus"/>
    <property type="evidence" value="ECO:0007669"/>
    <property type="project" value="UniProtKB-SubCell"/>
</dbReference>
<comment type="similarity">
    <text evidence="7">Belongs to the AP2/ERF transcription factor family. ERF subfamily.</text>
</comment>
<dbReference type="Pfam" id="PF00847">
    <property type="entry name" value="AP2"/>
    <property type="match status" value="1"/>
</dbReference>
<dbReference type="InterPro" id="IPR051032">
    <property type="entry name" value="AP2/ERF_TF_ERF_subfamily"/>
</dbReference>
<dbReference type="Gene3D" id="3.30.730.10">
    <property type="entry name" value="AP2/ERF domain"/>
    <property type="match status" value="1"/>
</dbReference>
<keyword evidence="2" id="KW-0805">Transcription regulation</keyword>
<dbReference type="Proteomes" id="UP001279734">
    <property type="component" value="Unassembled WGS sequence"/>
</dbReference>
<reference evidence="10" key="1">
    <citation type="submission" date="2023-05" db="EMBL/GenBank/DDBJ databases">
        <title>Nepenthes gracilis genome sequencing.</title>
        <authorList>
            <person name="Fukushima K."/>
        </authorList>
    </citation>
    <scope>NUCLEOTIDE SEQUENCE</scope>
    <source>
        <strain evidence="10">SING2019-196</strain>
    </source>
</reference>
<feature type="domain" description="AP2/ERF" evidence="9">
    <location>
        <begin position="67"/>
        <end position="124"/>
    </location>
</feature>
<evidence type="ECO:0000256" key="5">
    <source>
        <dbReference type="ARBA" id="ARBA00023163"/>
    </source>
</evidence>
<evidence type="ECO:0000313" key="11">
    <source>
        <dbReference type="Proteomes" id="UP001279734"/>
    </source>
</evidence>
<evidence type="ECO:0000256" key="3">
    <source>
        <dbReference type="ARBA" id="ARBA00023125"/>
    </source>
</evidence>
<dbReference type="PROSITE" id="PS51032">
    <property type="entry name" value="AP2_ERF"/>
    <property type="match status" value="1"/>
</dbReference>
<evidence type="ECO:0000256" key="2">
    <source>
        <dbReference type="ARBA" id="ARBA00023015"/>
    </source>
</evidence>
<dbReference type="PRINTS" id="PR00367">
    <property type="entry name" value="ETHRSPELEMNT"/>
</dbReference>
<dbReference type="PANTHER" id="PTHR31985">
    <property type="entry name" value="ETHYLENE-RESPONSIVE TRANSCRIPTION FACTOR ERF042-RELATED"/>
    <property type="match status" value="1"/>
</dbReference>
<keyword evidence="11" id="KW-1185">Reference proteome</keyword>
<dbReference type="GO" id="GO:0003677">
    <property type="term" value="F:DNA binding"/>
    <property type="evidence" value="ECO:0007669"/>
    <property type="project" value="UniProtKB-KW"/>
</dbReference>
<dbReference type="InterPro" id="IPR001471">
    <property type="entry name" value="AP2/ERF_dom"/>
</dbReference>
<evidence type="ECO:0000256" key="8">
    <source>
        <dbReference type="SAM" id="MobiDB-lite"/>
    </source>
</evidence>
<accession>A0AAD3T499</accession>
<dbReference type="PANTHER" id="PTHR31985:SF130">
    <property type="entry name" value="ETHYLENE-RESPONSIVE TRANSCRIPTION FACTOR ERF034"/>
    <property type="match status" value="1"/>
</dbReference>
<dbReference type="AlphaFoldDB" id="A0AAD3T499"/>
<keyword evidence="3" id="KW-0238">DNA-binding</keyword>
<dbReference type="SMART" id="SM00380">
    <property type="entry name" value="AP2"/>
    <property type="match status" value="1"/>
</dbReference>
<comment type="subcellular location">
    <subcellularLocation>
        <location evidence="1">Nucleus</location>
    </subcellularLocation>
</comment>
<dbReference type="InterPro" id="IPR036955">
    <property type="entry name" value="AP2/ERF_dom_sf"/>
</dbReference>
<dbReference type="FunFam" id="3.30.730.10:FF:000001">
    <property type="entry name" value="Ethylene-responsive transcription factor 2"/>
    <property type="match status" value="1"/>
</dbReference>
<evidence type="ECO:0000259" key="9">
    <source>
        <dbReference type="PROSITE" id="PS51032"/>
    </source>
</evidence>
<sequence>MDREHIFFPPSTTTATAAAATTSTTRSTSSANSDLPVGINFTAQQDSGGDDGRRKKNKSNKDEKHPTYRGARRRNWGKWVAEIREPRKKSRIWLGTYSTAEMAARAHDVAALAIKGPSAYLNFPELADKFPRPASTSPKDIQVAAAKAASAVFCEANLSTSHSSTSLSSVNNAQESSYCSSNSTDEDNSLFDLPDLVIDGGDRRDESYFCASTWQFAEANTVLRLEEEPFFWDYYK</sequence>
<keyword evidence="6" id="KW-0539">Nucleus</keyword>
<feature type="compositionally biased region" description="Low complexity" evidence="8">
    <location>
        <begin position="11"/>
        <end position="33"/>
    </location>
</feature>
<dbReference type="SUPFAM" id="SSF54171">
    <property type="entry name" value="DNA-binding domain"/>
    <property type="match status" value="1"/>
</dbReference>
<proteinExistence type="inferred from homology"/>
<dbReference type="GO" id="GO:0003700">
    <property type="term" value="F:DNA-binding transcription factor activity"/>
    <property type="evidence" value="ECO:0007669"/>
    <property type="project" value="InterPro"/>
</dbReference>
<gene>
    <name evidence="10" type="ORF">Nepgr_024219</name>
</gene>
<organism evidence="10 11">
    <name type="scientific">Nepenthes gracilis</name>
    <name type="common">Slender pitcher plant</name>
    <dbReference type="NCBI Taxonomy" id="150966"/>
    <lineage>
        <taxon>Eukaryota</taxon>
        <taxon>Viridiplantae</taxon>
        <taxon>Streptophyta</taxon>
        <taxon>Embryophyta</taxon>
        <taxon>Tracheophyta</taxon>
        <taxon>Spermatophyta</taxon>
        <taxon>Magnoliopsida</taxon>
        <taxon>eudicotyledons</taxon>
        <taxon>Gunneridae</taxon>
        <taxon>Pentapetalae</taxon>
        <taxon>Caryophyllales</taxon>
        <taxon>Nepenthaceae</taxon>
        <taxon>Nepenthes</taxon>
    </lineage>
</organism>
<evidence type="ECO:0000256" key="1">
    <source>
        <dbReference type="ARBA" id="ARBA00004123"/>
    </source>
</evidence>
<dbReference type="EMBL" id="BSYO01000024">
    <property type="protein sequence ID" value="GMH22376.1"/>
    <property type="molecule type" value="Genomic_DNA"/>
</dbReference>
<dbReference type="InterPro" id="IPR016177">
    <property type="entry name" value="DNA-bd_dom_sf"/>
</dbReference>
<keyword evidence="5" id="KW-0804">Transcription</keyword>
<evidence type="ECO:0000256" key="7">
    <source>
        <dbReference type="ARBA" id="ARBA00024343"/>
    </source>
</evidence>
<protein>
    <recommendedName>
        <fullName evidence="9">AP2/ERF domain-containing protein</fullName>
    </recommendedName>
</protein>
<name>A0AAD3T499_NEPGR</name>
<evidence type="ECO:0000313" key="10">
    <source>
        <dbReference type="EMBL" id="GMH22376.1"/>
    </source>
</evidence>
<comment type="caution">
    <text evidence="10">The sequence shown here is derived from an EMBL/GenBank/DDBJ whole genome shotgun (WGS) entry which is preliminary data.</text>
</comment>
<feature type="region of interest" description="Disordered" evidence="8">
    <location>
        <begin position="1"/>
        <end position="71"/>
    </location>
</feature>
<keyword evidence="4" id="KW-0010">Activator</keyword>
<dbReference type="CDD" id="cd00018">
    <property type="entry name" value="AP2"/>
    <property type="match status" value="1"/>
</dbReference>